<gene>
    <name evidence="7" type="ORF">O3P69_011606</name>
</gene>
<dbReference type="Gene3D" id="3.40.800.10">
    <property type="entry name" value="Ureohydrolase domain"/>
    <property type="match status" value="1"/>
</dbReference>
<dbReference type="AlphaFoldDB" id="A0AAW0T7N4"/>
<dbReference type="PRINTS" id="PR00116">
    <property type="entry name" value="ARGINASE"/>
</dbReference>
<dbReference type="PROSITE" id="PS01053">
    <property type="entry name" value="ARGINASE_1"/>
    <property type="match status" value="1"/>
</dbReference>
<evidence type="ECO:0000313" key="7">
    <source>
        <dbReference type="EMBL" id="KAK8383208.1"/>
    </source>
</evidence>
<evidence type="ECO:0000256" key="4">
    <source>
        <dbReference type="ARBA" id="ARBA00022801"/>
    </source>
</evidence>
<dbReference type="InterPro" id="IPR020855">
    <property type="entry name" value="Ureohydrolase_Mn_BS"/>
</dbReference>
<evidence type="ECO:0000313" key="8">
    <source>
        <dbReference type="Proteomes" id="UP001487740"/>
    </source>
</evidence>
<evidence type="ECO:0000256" key="3">
    <source>
        <dbReference type="ARBA" id="ARBA00022723"/>
    </source>
</evidence>
<name>A0AAW0T7N4_SCYPA</name>
<dbReference type="Proteomes" id="UP001487740">
    <property type="component" value="Unassembled WGS sequence"/>
</dbReference>
<reference evidence="7 8" key="1">
    <citation type="submission" date="2023-03" db="EMBL/GenBank/DDBJ databases">
        <title>High-quality genome of Scylla paramamosain provides insights in environmental adaptation.</title>
        <authorList>
            <person name="Zhang L."/>
        </authorList>
    </citation>
    <scope>NUCLEOTIDE SEQUENCE [LARGE SCALE GENOMIC DNA]</scope>
    <source>
        <strain evidence="7">LZ_2023a</strain>
        <tissue evidence="7">Muscle</tissue>
    </source>
</reference>
<evidence type="ECO:0000256" key="2">
    <source>
        <dbReference type="ARBA" id="ARBA00009227"/>
    </source>
</evidence>
<evidence type="ECO:0008006" key="9">
    <source>
        <dbReference type="Google" id="ProtNLM"/>
    </source>
</evidence>
<accession>A0AAW0T7N4</accession>
<dbReference type="InterPro" id="IPR006035">
    <property type="entry name" value="Ureohydrolase"/>
</dbReference>
<dbReference type="PROSITE" id="PS51409">
    <property type="entry name" value="ARGINASE_2"/>
    <property type="match status" value="1"/>
</dbReference>
<dbReference type="FunFam" id="3.40.800.10:FF:000002">
    <property type="entry name" value="Agmatinase"/>
    <property type="match status" value="1"/>
</dbReference>
<comment type="similarity">
    <text evidence="2">Belongs to the arginase family. Agmatinase subfamily.</text>
</comment>
<keyword evidence="5" id="KW-0464">Manganese</keyword>
<organism evidence="7 8">
    <name type="scientific">Scylla paramamosain</name>
    <name type="common">Mud crab</name>
    <dbReference type="NCBI Taxonomy" id="85552"/>
    <lineage>
        <taxon>Eukaryota</taxon>
        <taxon>Metazoa</taxon>
        <taxon>Ecdysozoa</taxon>
        <taxon>Arthropoda</taxon>
        <taxon>Crustacea</taxon>
        <taxon>Multicrustacea</taxon>
        <taxon>Malacostraca</taxon>
        <taxon>Eumalacostraca</taxon>
        <taxon>Eucarida</taxon>
        <taxon>Decapoda</taxon>
        <taxon>Pleocyemata</taxon>
        <taxon>Brachyura</taxon>
        <taxon>Eubrachyura</taxon>
        <taxon>Portunoidea</taxon>
        <taxon>Portunidae</taxon>
        <taxon>Portuninae</taxon>
        <taxon>Scylla</taxon>
    </lineage>
</organism>
<keyword evidence="3" id="KW-0479">Metal-binding</keyword>
<dbReference type="InterPro" id="IPR023696">
    <property type="entry name" value="Ureohydrolase_dom_sf"/>
</dbReference>
<dbReference type="GO" id="GO:0046872">
    <property type="term" value="F:metal ion binding"/>
    <property type="evidence" value="ECO:0007669"/>
    <property type="project" value="UniProtKB-KW"/>
</dbReference>
<dbReference type="PANTHER" id="PTHR11358:SF26">
    <property type="entry name" value="GUANIDINO ACID HYDROLASE, MITOCHONDRIAL"/>
    <property type="match status" value="1"/>
</dbReference>
<keyword evidence="8" id="KW-1185">Reference proteome</keyword>
<evidence type="ECO:0000256" key="5">
    <source>
        <dbReference type="ARBA" id="ARBA00023211"/>
    </source>
</evidence>
<comment type="caution">
    <text evidence="7">The sequence shown here is derived from an EMBL/GenBank/DDBJ whole genome shotgun (WGS) entry which is preliminary data.</text>
</comment>
<dbReference type="EMBL" id="JARAKH010000038">
    <property type="protein sequence ID" value="KAK8383208.1"/>
    <property type="molecule type" value="Genomic_DNA"/>
</dbReference>
<sequence length="395" mass="43030">MRTKFDRVLGGFRARGWARTYYYLATLRHCTSLLVIRVVKSNNSSQPRDTMMHQGLLVSFSPRLWASLATTFRAASSAASSRPLNRPLTSNDMPRPGGIASFMRLPVQGDTKGLDACFVGVPLDTGTSNRSGTRMGPRQIRCESVLLRPYSAKGHDPYSCINVADVGDVSCNMYNLPEACEHIRQRYAQLIQDGCIPLTMGGDHTITYPILQAVKARHGPVGLVHVDAHMDVSDTMLGAKINHGTPFRRAVEEQLIDPHATVQIGLRGTSHAAEGHAWPISQGFRLVPVEECWYHSLVPLMEEVRSMMGDRPVYLSFDIDAIDPGFCPGTGTPEIGGLTPIQALEVVRGCAGLNLVGCDLVEVAPPYDFEGTTALTGANLLFEMLCALPGVRALQ</sequence>
<dbReference type="GO" id="GO:0008783">
    <property type="term" value="F:agmatinase activity"/>
    <property type="evidence" value="ECO:0007669"/>
    <property type="project" value="TreeGrafter"/>
</dbReference>
<dbReference type="GO" id="GO:0033389">
    <property type="term" value="P:putrescine biosynthetic process from arginine, via agmatine"/>
    <property type="evidence" value="ECO:0007669"/>
    <property type="project" value="TreeGrafter"/>
</dbReference>
<comment type="cofactor">
    <cofactor evidence="1">
        <name>Mn(2+)</name>
        <dbReference type="ChEBI" id="CHEBI:29035"/>
    </cofactor>
</comment>
<dbReference type="Pfam" id="PF00491">
    <property type="entry name" value="Arginase"/>
    <property type="match status" value="1"/>
</dbReference>
<keyword evidence="4 6" id="KW-0378">Hydrolase</keyword>
<protein>
    <recommendedName>
        <fullName evidence="9">Agmatinase</fullName>
    </recommendedName>
</protein>
<dbReference type="CDD" id="cd11592">
    <property type="entry name" value="Agmatinase_PAH"/>
    <property type="match status" value="1"/>
</dbReference>
<dbReference type="EMBL" id="JARAKH010000038">
    <property type="protein sequence ID" value="KAK8383207.1"/>
    <property type="molecule type" value="Genomic_DNA"/>
</dbReference>
<dbReference type="InterPro" id="IPR005925">
    <property type="entry name" value="Agmatinase-rel"/>
</dbReference>
<dbReference type="PANTHER" id="PTHR11358">
    <property type="entry name" value="ARGINASE/AGMATINASE"/>
    <property type="match status" value="1"/>
</dbReference>
<proteinExistence type="inferred from homology"/>
<evidence type="ECO:0000256" key="1">
    <source>
        <dbReference type="ARBA" id="ARBA00001936"/>
    </source>
</evidence>
<dbReference type="GO" id="GO:0047971">
    <property type="term" value="F:guanidinobutyrase activity"/>
    <property type="evidence" value="ECO:0007669"/>
    <property type="project" value="UniProtKB-ARBA"/>
</dbReference>
<evidence type="ECO:0000256" key="6">
    <source>
        <dbReference type="RuleBase" id="RU003684"/>
    </source>
</evidence>
<dbReference type="NCBIfam" id="TIGR01230">
    <property type="entry name" value="agmatinase"/>
    <property type="match status" value="1"/>
</dbReference>
<dbReference type="SUPFAM" id="SSF52768">
    <property type="entry name" value="Arginase/deacetylase"/>
    <property type="match status" value="1"/>
</dbReference>